<reference evidence="2" key="1">
    <citation type="submission" date="2018-06" db="EMBL/GenBank/DDBJ databases">
        <authorList>
            <person name="Lum Nde A."/>
            <person name="Hugo C."/>
        </authorList>
    </citation>
    <scope>NUCLEOTIDE SEQUENCE [LARGE SCALE GENOMIC DNA]</scope>
    <source>
        <strain evidence="2">1_F178</strain>
    </source>
</reference>
<keyword evidence="2" id="KW-1185">Reference proteome</keyword>
<proteinExistence type="predicted"/>
<organism evidence="1 2">
    <name type="scientific">Chryseobacterium pennae</name>
    <dbReference type="NCBI Taxonomy" id="2258962"/>
    <lineage>
        <taxon>Bacteria</taxon>
        <taxon>Pseudomonadati</taxon>
        <taxon>Bacteroidota</taxon>
        <taxon>Flavobacteriia</taxon>
        <taxon>Flavobacteriales</taxon>
        <taxon>Weeksellaceae</taxon>
        <taxon>Chryseobacterium group</taxon>
        <taxon>Chryseobacterium</taxon>
    </lineage>
</organism>
<name>A0A3D9CAM4_9FLAO</name>
<comment type="caution">
    <text evidence="1">The sequence shown here is derived from an EMBL/GenBank/DDBJ whole genome shotgun (WGS) entry which is preliminary data.</text>
</comment>
<dbReference type="EMBL" id="QNVT01000006">
    <property type="protein sequence ID" value="REC62927.1"/>
    <property type="molecule type" value="Genomic_DNA"/>
</dbReference>
<dbReference type="Proteomes" id="UP000256686">
    <property type="component" value="Unassembled WGS sequence"/>
</dbReference>
<sequence length="128" mass="15681">MKYLKVFIFIICIFFIFHCTDKNEKNIQDFNTYSFNTVLKGEGAYNIGYEFEVNKKYYAEKEYDFIYYSKSLRERRFLIPRSLENDEFPIYWREVNLPFKIIKKANSDTLLIIKNNKKFIFKRIKNSD</sequence>
<protein>
    <submittedName>
        <fullName evidence="1">Uncharacterized protein</fullName>
    </submittedName>
</protein>
<evidence type="ECO:0000313" key="1">
    <source>
        <dbReference type="EMBL" id="REC62927.1"/>
    </source>
</evidence>
<gene>
    <name evidence="1" type="ORF">DRF65_08920</name>
</gene>
<dbReference type="RefSeq" id="WP_115970415.1">
    <property type="nucleotide sequence ID" value="NZ_QNVT01000006.1"/>
</dbReference>
<evidence type="ECO:0000313" key="2">
    <source>
        <dbReference type="Proteomes" id="UP000256686"/>
    </source>
</evidence>
<accession>A0A3D9CAM4</accession>
<dbReference type="AlphaFoldDB" id="A0A3D9CAM4"/>